<feature type="transmembrane region" description="Helical" evidence="1">
    <location>
        <begin position="6"/>
        <end position="26"/>
    </location>
</feature>
<dbReference type="AlphaFoldDB" id="A0A4Y7Q599"/>
<evidence type="ECO:0000313" key="2">
    <source>
        <dbReference type="EMBL" id="TDL22491.1"/>
    </source>
</evidence>
<evidence type="ECO:0000313" key="3">
    <source>
        <dbReference type="Proteomes" id="UP000294933"/>
    </source>
</evidence>
<organism evidence="2 3">
    <name type="scientific">Rickenella mellea</name>
    <dbReference type="NCBI Taxonomy" id="50990"/>
    <lineage>
        <taxon>Eukaryota</taxon>
        <taxon>Fungi</taxon>
        <taxon>Dikarya</taxon>
        <taxon>Basidiomycota</taxon>
        <taxon>Agaricomycotina</taxon>
        <taxon>Agaricomycetes</taxon>
        <taxon>Hymenochaetales</taxon>
        <taxon>Rickenellaceae</taxon>
        <taxon>Rickenella</taxon>
    </lineage>
</organism>
<evidence type="ECO:0000256" key="1">
    <source>
        <dbReference type="SAM" id="Phobius"/>
    </source>
</evidence>
<accession>A0A4Y7Q599</accession>
<gene>
    <name evidence="2" type="ORF">BD410DRAFT_788298</name>
</gene>
<keyword evidence="1" id="KW-0812">Transmembrane</keyword>
<dbReference type="VEuPathDB" id="FungiDB:BD410DRAFT_788298"/>
<sequence length="90" mass="9788">MAFNFVGYGLTFGITSAFVTWFTAVAGSGVGTRRVEWSVNGAFFESPYLPTVFAYLIDVPTPHSYASGAIFPTFADFSTRMSAPHLSLYV</sequence>
<keyword evidence="1" id="KW-0472">Membrane</keyword>
<keyword evidence="1" id="KW-1133">Transmembrane helix</keyword>
<dbReference type="Proteomes" id="UP000294933">
    <property type="component" value="Unassembled WGS sequence"/>
</dbReference>
<keyword evidence="3" id="KW-1185">Reference proteome</keyword>
<proteinExistence type="predicted"/>
<name>A0A4Y7Q599_9AGAM</name>
<dbReference type="EMBL" id="ML170174">
    <property type="protein sequence ID" value="TDL22491.1"/>
    <property type="molecule type" value="Genomic_DNA"/>
</dbReference>
<reference evidence="2 3" key="1">
    <citation type="submission" date="2018-06" db="EMBL/GenBank/DDBJ databases">
        <title>A transcriptomic atlas of mushroom development highlights an independent origin of complex multicellularity.</title>
        <authorList>
            <consortium name="DOE Joint Genome Institute"/>
            <person name="Krizsan K."/>
            <person name="Almasi E."/>
            <person name="Merenyi Z."/>
            <person name="Sahu N."/>
            <person name="Viragh M."/>
            <person name="Koszo T."/>
            <person name="Mondo S."/>
            <person name="Kiss B."/>
            <person name="Balint B."/>
            <person name="Kues U."/>
            <person name="Barry K."/>
            <person name="Hegedus J.C."/>
            <person name="Henrissat B."/>
            <person name="Johnson J."/>
            <person name="Lipzen A."/>
            <person name="Ohm R."/>
            <person name="Nagy I."/>
            <person name="Pangilinan J."/>
            <person name="Yan J."/>
            <person name="Xiong Y."/>
            <person name="Grigoriev I.V."/>
            <person name="Hibbett D.S."/>
            <person name="Nagy L.G."/>
        </authorList>
    </citation>
    <scope>NUCLEOTIDE SEQUENCE [LARGE SCALE GENOMIC DNA]</scope>
    <source>
        <strain evidence="2 3">SZMC22713</strain>
    </source>
</reference>
<protein>
    <submittedName>
        <fullName evidence="2">Uncharacterized protein</fullName>
    </submittedName>
</protein>